<keyword evidence="1" id="KW-0862">Zinc</keyword>
<organism evidence="3 4">
    <name type="scientific">Gigaspora rosea</name>
    <dbReference type="NCBI Taxonomy" id="44941"/>
    <lineage>
        <taxon>Eukaryota</taxon>
        <taxon>Fungi</taxon>
        <taxon>Fungi incertae sedis</taxon>
        <taxon>Mucoromycota</taxon>
        <taxon>Glomeromycotina</taxon>
        <taxon>Glomeromycetes</taxon>
        <taxon>Diversisporales</taxon>
        <taxon>Gigasporaceae</taxon>
        <taxon>Gigaspora</taxon>
    </lineage>
</organism>
<evidence type="ECO:0000259" key="2">
    <source>
        <dbReference type="PROSITE" id="PS50966"/>
    </source>
</evidence>
<reference evidence="3 4" key="1">
    <citation type="submission" date="2018-06" db="EMBL/GenBank/DDBJ databases">
        <title>Comparative genomics reveals the genomic features of Rhizophagus irregularis, R. cerebriforme, R. diaphanum and Gigaspora rosea, and their symbiotic lifestyle signature.</title>
        <authorList>
            <person name="Morin E."/>
            <person name="San Clemente H."/>
            <person name="Chen E.C.H."/>
            <person name="De La Providencia I."/>
            <person name="Hainaut M."/>
            <person name="Kuo A."/>
            <person name="Kohler A."/>
            <person name="Murat C."/>
            <person name="Tang N."/>
            <person name="Roy S."/>
            <person name="Loubradou J."/>
            <person name="Henrissat B."/>
            <person name="Grigoriev I.V."/>
            <person name="Corradi N."/>
            <person name="Roux C."/>
            <person name="Martin F.M."/>
        </authorList>
    </citation>
    <scope>NUCLEOTIDE SEQUENCE [LARGE SCALE GENOMIC DNA]</scope>
    <source>
        <strain evidence="3 4">DAOM 194757</strain>
    </source>
</reference>
<evidence type="ECO:0000313" key="4">
    <source>
        <dbReference type="Proteomes" id="UP000266673"/>
    </source>
</evidence>
<accession>A0A397U632</accession>
<dbReference type="PROSITE" id="PS50966">
    <property type="entry name" value="ZF_SWIM"/>
    <property type="match status" value="1"/>
</dbReference>
<dbReference type="EMBL" id="QKWP01002227">
    <property type="protein sequence ID" value="RIB04219.1"/>
    <property type="molecule type" value="Genomic_DNA"/>
</dbReference>
<dbReference type="InterPro" id="IPR007527">
    <property type="entry name" value="Znf_SWIM"/>
</dbReference>
<keyword evidence="4" id="KW-1185">Reference proteome</keyword>
<dbReference type="OrthoDB" id="2430203at2759"/>
<protein>
    <recommendedName>
        <fullName evidence="2">SWIM-type domain-containing protein</fullName>
    </recommendedName>
</protein>
<proteinExistence type="predicted"/>
<gene>
    <name evidence="3" type="ORF">C2G38_2222975</name>
</gene>
<dbReference type="PANTHER" id="PTHR33977:SF1">
    <property type="entry name" value="ZINC ION BINDING PROTEIN"/>
    <property type="match status" value="1"/>
</dbReference>
<dbReference type="Proteomes" id="UP000266673">
    <property type="component" value="Unassembled WGS sequence"/>
</dbReference>
<dbReference type="STRING" id="44941.A0A397U632"/>
<keyword evidence="1" id="KW-0479">Metal-binding</keyword>
<dbReference type="AlphaFoldDB" id="A0A397U632"/>
<dbReference type="PANTHER" id="PTHR33977">
    <property type="entry name" value="ZINC ION BINDING PROTEIN"/>
    <property type="match status" value="1"/>
</dbReference>
<evidence type="ECO:0000256" key="1">
    <source>
        <dbReference type="PROSITE-ProRule" id="PRU00325"/>
    </source>
</evidence>
<dbReference type="GO" id="GO:0008270">
    <property type="term" value="F:zinc ion binding"/>
    <property type="evidence" value="ECO:0007669"/>
    <property type="project" value="UniProtKB-KW"/>
</dbReference>
<comment type="caution">
    <text evidence="3">The sequence shown here is derived from an EMBL/GenBank/DDBJ whole genome shotgun (WGS) entry which is preliminary data.</text>
</comment>
<name>A0A397U632_9GLOM</name>
<feature type="domain" description="SWIM-type" evidence="2">
    <location>
        <begin position="542"/>
        <end position="584"/>
    </location>
</feature>
<sequence>MFYLYYHVNASCPDINTIFDIYEEVEEIDIDVSENDMDITLDSILDATDSVGHMWEAVEDDKMVPEGLLESERVKTYSLPLDEYVTWIKNLEKAGLSYVRHDRRSKLDSVRKKNQRTERWYFHRYGSYESIAGKNPNKKPRTTQKETKKCGCKSSICITPPINSSTVILRYYYKHTNHFPGRLSDLCTHSLSKNIREFIQKRALEGLDTFSIQKLLRFRAVELNDQLKKGVEDHLQDVQILRDALITRDDIYSIVYNVMNGLIYLDRNELCSLDKWQEKLISGGGSCLFERHNKENNLEFIFAFQKEEQRKLTKLERVMCLDGTHGMNHHGYHLFTIVMRHPITGSGYPIAFLISEFKLSLTLRRWLEFLKYENEKLNPDIFMVDDAGGWTDVEAQRQVVEAINKWRELGDEAIKDFANYFEYWWKPKYEMWMICARGMARNMMDTNNLIEAFHRKLKYMFMRGRPGCRLDGEVYLLVNIVLRDMNLSVLLNELRISRMSPRQCQQRIREIAGTKYINKNNIYKIQPDVWLVHSVTNNDVEYSVRKRNSSENNMDITSYICTCLDFTKCQLACKHIFAVLAQFRTCDNNKENEYTNVETYNKNKDVEIMKLQKDLSAIIVE</sequence>
<evidence type="ECO:0000313" key="3">
    <source>
        <dbReference type="EMBL" id="RIB04219.1"/>
    </source>
</evidence>
<keyword evidence="1" id="KW-0863">Zinc-finger</keyword>